<name>A0A182JLI8_ANOAO</name>
<protein>
    <recommendedName>
        <fullName evidence="8">Chitin-binding type-2 domain-containing protein</fullName>
    </recommendedName>
</protein>
<dbReference type="EnsemblMetazoa" id="ENSAATROPT015557">
    <property type="protein sequence ID" value="ENSAATROPP013866"/>
    <property type="gene ID" value="ENSAATROPG012687"/>
</dbReference>
<dbReference type="InterPro" id="IPR051940">
    <property type="entry name" value="Chitin_bind-dev_reg"/>
</dbReference>
<dbReference type="EnsemblMetazoa" id="AATE020318-RA">
    <property type="protein sequence ID" value="AATE020318-PA.1"/>
    <property type="gene ID" value="AATE020318"/>
</dbReference>
<dbReference type="STRING" id="41427.A0A182JLI8"/>
<feature type="compositionally biased region" description="Low complexity" evidence="6">
    <location>
        <begin position="98"/>
        <end position="119"/>
    </location>
</feature>
<dbReference type="AlphaFoldDB" id="A0A182JLI8"/>
<dbReference type="Proteomes" id="UP000075880">
    <property type="component" value="Unassembled WGS sequence"/>
</dbReference>
<dbReference type="GO" id="GO:0005576">
    <property type="term" value="C:extracellular region"/>
    <property type="evidence" value="ECO:0007669"/>
    <property type="project" value="InterPro"/>
</dbReference>
<evidence type="ECO:0000256" key="4">
    <source>
        <dbReference type="ARBA" id="ARBA00023157"/>
    </source>
</evidence>
<dbReference type="Pfam" id="PF01607">
    <property type="entry name" value="CBM_14"/>
    <property type="match status" value="3"/>
</dbReference>
<keyword evidence="4" id="KW-1015">Disulfide bond</keyword>
<evidence type="ECO:0000256" key="7">
    <source>
        <dbReference type="SAM" id="SignalP"/>
    </source>
</evidence>
<evidence type="ECO:0000313" key="9">
    <source>
        <dbReference type="EnsemblMetazoa" id="AATE020318-PA.1"/>
    </source>
</evidence>
<feature type="chain" id="PRO_5044551121" description="Chitin-binding type-2 domain-containing protein" evidence="7">
    <location>
        <begin position="25"/>
        <end position="234"/>
    </location>
</feature>
<dbReference type="SMART" id="SM00494">
    <property type="entry name" value="ChtBD2"/>
    <property type="match status" value="3"/>
</dbReference>
<dbReference type="Gene3D" id="2.170.140.10">
    <property type="entry name" value="Chitin binding domain"/>
    <property type="match status" value="3"/>
</dbReference>
<evidence type="ECO:0000256" key="3">
    <source>
        <dbReference type="ARBA" id="ARBA00022737"/>
    </source>
</evidence>
<dbReference type="PANTHER" id="PTHR23301:SF0">
    <property type="entry name" value="CHITIN-BINDING TYPE-2 DOMAIN-CONTAINING PROTEIN-RELATED"/>
    <property type="match status" value="1"/>
</dbReference>
<accession>A0A182JLI8</accession>
<feature type="domain" description="Chitin-binding type-2" evidence="8">
    <location>
        <begin position="118"/>
        <end position="178"/>
    </location>
</feature>
<keyword evidence="1" id="KW-0147">Chitin-binding</keyword>
<feature type="domain" description="Chitin-binding type-2" evidence="8">
    <location>
        <begin position="183"/>
        <end position="229"/>
    </location>
</feature>
<dbReference type="VEuPathDB" id="VectorBase:AATE020318"/>
<dbReference type="GO" id="GO:0008061">
    <property type="term" value="F:chitin binding"/>
    <property type="evidence" value="ECO:0007669"/>
    <property type="project" value="UniProtKB-KW"/>
</dbReference>
<dbReference type="InterPro" id="IPR002557">
    <property type="entry name" value="Chitin-bd_dom"/>
</dbReference>
<evidence type="ECO:0000259" key="8">
    <source>
        <dbReference type="PROSITE" id="PS50940"/>
    </source>
</evidence>
<keyword evidence="2 7" id="KW-0732">Signal</keyword>
<evidence type="ECO:0000256" key="5">
    <source>
        <dbReference type="ARBA" id="ARBA00023180"/>
    </source>
</evidence>
<dbReference type="OrthoDB" id="6020543at2759"/>
<dbReference type="InterPro" id="IPR036508">
    <property type="entry name" value="Chitin-bd_dom_sf"/>
</dbReference>
<keyword evidence="10" id="KW-1185">Reference proteome</keyword>
<feature type="region of interest" description="Disordered" evidence="6">
    <location>
        <begin position="94"/>
        <end position="121"/>
    </location>
</feature>
<reference evidence="10" key="1">
    <citation type="submission" date="2021-09" db="EMBL/GenBank/DDBJ databases">
        <authorList>
            <consortium name="Infravec"/>
            <person name="Campbell I L."/>
            <person name="Maslen G."/>
            <person name="Yates A."/>
        </authorList>
    </citation>
    <scope>NUCLEOTIDE SEQUENCE [LARGE SCALE GENOMIC DNA]</scope>
    <source>
        <strain evidence="10">Infravec2 EBRE</strain>
    </source>
</reference>
<keyword evidence="5" id="KW-0325">Glycoprotein</keyword>
<organism evidence="9">
    <name type="scientific">Anopheles atroparvus</name>
    <name type="common">European mosquito</name>
    <dbReference type="NCBI Taxonomy" id="41427"/>
    <lineage>
        <taxon>Eukaryota</taxon>
        <taxon>Metazoa</taxon>
        <taxon>Ecdysozoa</taxon>
        <taxon>Arthropoda</taxon>
        <taxon>Hexapoda</taxon>
        <taxon>Insecta</taxon>
        <taxon>Pterygota</taxon>
        <taxon>Neoptera</taxon>
        <taxon>Endopterygota</taxon>
        <taxon>Diptera</taxon>
        <taxon>Nematocera</taxon>
        <taxon>Culicoidea</taxon>
        <taxon>Culicidae</taxon>
        <taxon>Anophelinae</taxon>
        <taxon>Anopheles</taxon>
    </lineage>
</organism>
<dbReference type="PROSITE" id="PS50940">
    <property type="entry name" value="CHIT_BIND_II"/>
    <property type="match status" value="3"/>
</dbReference>
<sequence length="234" mass="25387">MATGRISLAIVTCTALLLLPGIDAQVFDPMVICQGKPDDTTVMNPVSCDLFMLCKNNLPAETGQCPDNMLFNAEAGYCDFPNNVDCGTVPRPPGFEQTTGTPMVPTTTPTPEITETPGESCPEIDDPVVPTYLPVLEDCSLYVLCYHGNPLTMKCPAGLEWNIAESTCDTPENAKCQAIFKDPYGCPEDGIVFLPHPDECRKFVFCLNGISRVQICQMFKLFDPIVGECVVGTC</sequence>
<evidence type="ECO:0000256" key="1">
    <source>
        <dbReference type="ARBA" id="ARBA00022669"/>
    </source>
</evidence>
<evidence type="ECO:0000256" key="6">
    <source>
        <dbReference type="SAM" id="MobiDB-lite"/>
    </source>
</evidence>
<evidence type="ECO:0000256" key="2">
    <source>
        <dbReference type="ARBA" id="ARBA00022729"/>
    </source>
</evidence>
<dbReference type="SUPFAM" id="SSF57625">
    <property type="entry name" value="Invertebrate chitin-binding proteins"/>
    <property type="match status" value="3"/>
</dbReference>
<keyword evidence="3" id="KW-0677">Repeat</keyword>
<feature type="domain" description="Chitin-binding type-2" evidence="8">
    <location>
        <begin position="30"/>
        <end position="88"/>
    </location>
</feature>
<proteinExistence type="predicted"/>
<feature type="signal peptide" evidence="7">
    <location>
        <begin position="1"/>
        <end position="24"/>
    </location>
</feature>
<reference evidence="9" key="2">
    <citation type="submission" date="2022-08" db="UniProtKB">
        <authorList>
            <consortium name="EnsemblMetazoa"/>
        </authorList>
    </citation>
    <scope>IDENTIFICATION</scope>
    <source>
        <strain evidence="9">EBRO</strain>
    </source>
</reference>
<dbReference type="PANTHER" id="PTHR23301">
    <property type="entry name" value="CHITIN BINDING PERITROPHIN-A"/>
    <property type="match status" value="1"/>
</dbReference>
<evidence type="ECO:0000313" key="10">
    <source>
        <dbReference type="Proteomes" id="UP000075880"/>
    </source>
</evidence>